<dbReference type="eggNOG" id="ENOG502SESI">
    <property type="taxonomic scope" value="Eukaryota"/>
</dbReference>
<protein>
    <submittedName>
        <fullName evidence="2">Uncharacterized protein</fullName>
    </submittedName>
</protein>
<evidence type="ECO:0000313" key="2">
    <source>
        <dbReference type="EMBL" id="CCX30911.1"/>
    </source>
</evidence>
<accession>U4LTM3</accession>
<dbReference type="Proteomes" id="UP000018144">
    <property type="component" value="Unassembled WGS sequence"/>
</dbReference>
<proteinExistence type="predicted"/>
<dbReference type="STRING" id="1076935.U4LTM3"/>
<sequence>MADLHASPAIFTFSALAAPQLSFPEPLDPLLSPPSSSLKRARPSDPETAFEAELPRKKRRLRLQLITSRLSAPFAMPASFVLPRVYALPWIRQRCNGRHVLRKAAILNKIRRDAMMATIASREQQERILEQRRRERERIMAATPITGNKAATKATKKIAADEKVEGESCKACHDTNKSTSTTGEGEKDKSSET</sequence>
<dbReference type="AlphaFoldDB" id="U4LTM3"/>
<feature type="region of interest" description="Disordered" evidence="1">
    <location>
        <begin position="148"/>
        <end position="193"/>
    </location>
</feature>
<gene>
    <name evidence="2" type="ORF">PCON_09512</name>
</gene>
<dbReference type="OrthoDB" id="5387995at2759"/>
<evidence type="ECO:0000313" key="3">
    <source>
        <dbReference type="Proteomes" id="UP000018144"/>
    </source>
</evidence>
<organism evidence="2 3">
    <name type="scientific">Pyronema omphalodes (strain CBS 100304)</name>
    <name type="common">Pyronema confluens</name>
    <dbReference type="NCBI Taxonomy" id="1076935"/>
    <lineage>
        <taxon>Eukaryota</taxon>
        <taxon>Fungi</taxon>
        <taxon>Dikarya</taxon>
        <taxon>Ascomycota</taxon>
        <taxon>Pezizomycotina</taxon>
        <taxon>Pezizomycetes</taxon>
        <taxon>Pezizales</taxon>
        <taxon>Pyronemataceae</taxon>
        <taxon>Pyronema</taxon>
    </lineage>
</organism>
<keyword evidence="3" id="KW-1185">Reference proteome</keyword>
<feature type="compositionally biased region" description="Basic and acidic residues" evidence="1">
    <location>
        <begin position="184"/>
        <end position="193"/>
    </location>
</feature>
<reference evidence="2 3" key="1">
    <citation type="journal article" date="2013" name="PLoS Genet.">
        <title>The genome and development-dependent transcriptomes of Pyronema confluens: a window into fungal evolution.</title>
        <authorList>
            <person name="Traeger S."/>
            <person name="Altegoer F."/>
            <person name="Freitag M."/>
            <person name="Gabaldon T."/>
            <person name="Kempken F."/>
            <person name="Kumar A."/>
            <person name="Marcet-Houben M."/>
            <person name="Poggeler S."/>
            <person name="Stajich J.E."/>
            <person name="Nowrousian M."/>
        </authorList>
    </citation>
    <scope>NUCLEOTIDE SEQUENCE [LARGE SCALE GENOMIC DNA]</scope>
    <source>
        <strain evidence="3">CBS 100304</strain>
        <tissue evidence="2">Vegetative mycelium</tissue>
    </source>
</reference>
<name>U4LTM3_PYROM</name>
<feature type="compositionally biased region" description="Basic and acidic residues" evidence="1">
    <location>
        <begin position="158"/>
        <end position="176"/>
    </location>
</feature>
<evidence type="ECO:0000256" key="1">
    <source>
        <dbReference type="SAM" id="MobiDB-lite"/>
    </source>
</evidence>
<dbReference type="EMBL" id="HF935497">
    <property type="protein sequence ID" value="CCX30911.1"/>
    <property type="molecule type" value="Genomic_DNA"/>
</dbReference>
<feature type="compositionally biased region" description="Low complexity" evidence="1">
    <location>
        <begin position="27"/>
        <end position="38"/>
    </location>
</feature>
<feature type="region of interest" description="Disordered" evidence="1">
    <location>
        <begin position="27"/>
        <end position="49"/>
    </location>
</feature>